<dbReference type="AlphaFoldDB" id="A0A8T1MP39"/>
<accession>A0A8T1MP39</accession>
<dbReference type="InterPro" id="IPR002123">
    <property type="entry name" value="Plipid/glycerol_acylTrfase"/>
</dbReference>
<evidence type="ECO:0000256" key="10">
    <source>
        <dbReference type="ARBA" id="ARBA00023209"/>
    </source>
</evidence>
<dbReference type="EMBL" id="NIRI02000042">
    <property type="protein sequence ID" value="KAG5450820.1"/>
    <property type="molecule type" value="Genomic_DNA"/>
</dbReference>
<dbReference type="PANTHER" id="PTHR23063">
    <property type="entry name" value="PHOSPHOLIPID ACYLTRANSFERASE"/>
    <property type="match status" value="1"/>
</dbReference>
<comment type="subcellular location">
    <subcellularLocation>
        <location evidence="1">Membrane</location>
    </subcellularLocation>
</comment>
<dbReference type="Proteomes" id="UP000286415">
    <property type="component" value="Unassembled WGS sequence"/>
</dbReference>
<gene>
    <name evidence="16" type="ORF">CSKR_201285</name>
</gene>
<dbReference type="SMART" id="SM00563">
    <property type="entry name" value="PlsC"/>
    <property type="match status" value="1"/>
</dbReference>
<comment type="caution">
    <text evidence="16">The sequence shown here is derived from an EMBL/GenBank/DDBJ whole genome shotgun (WGS) entry which is preliminary data.</text>
</comment>
<evidence type="ECO:0000256" key="3">
    <source>
        <dbReference type="ARBA" id="ARBA00008655"/>
    </source>
</evidence>
<evidence type="ECO:0000313" key="16">
    <source>
        <dbReference type="EMBL" id="KAG5450820.1"/>
    </source>
</evidence>
<evidence type="ECO:0000256" key="7">
    <source>
        <dbReference type="ARBA" id="ARBA00022989"/>
    </source>
</evidence>
<dbReference type="PANTHER" id="PTHR23063:SF2">
    <property type="entry name" value="GLYCEROL-3-PHOSPHATE ACYLTRANSFERASE 4, ISOFORM D-RELATED"/>
    <property type="match status" value="1"/>
</dbReference>
<evidence type="ECO:0000256" key="14">
    <source>
        <dbReference type="SAM" id="Phobius"/>
    </source>
</evidence>
<keyword evidence="8" id="KW-0443">Lipid metabolism</keyword>
<evidence type="ECO:0000256" key="12">
    <source>
        <dbReference type="ARBA" id="ARBA00023315"/>
    </source>
</evidence>
<keyword evidence="5" id="KW-0808">Transferase</keyword>
<evidence type="ECO:0000256" key="5">
    <source>
        <dbReference type="ARBA" id="ARBA00022679"/>
    </source>
</evidence>
<dbReference type="CDD" id="cd07991">
    <property type="entry name" value="LPLAT_LPCAT1-like"/>
    <property type="match status" value="1"/>
</dbReference>
<dbReference type="Pfam" id="PF01553">
    <property type="entry name" value="Acyltransferase"/>
    <property type="match status" value="1"/>
</dbReference>
<comment type="pathway">
    <text evidence="13">Phospholipid metabolism.</text>
</comment>
<evidence type="ECO:0000256" key="8">
    <source>
        <dbReference type="ARBA" id="ARBA00023098"/>
    </source>
</evidence>
<keyword evidence="4" id="KW-0444">Lipid biosynthesis</keyword>
<reference evidence="16 17" key="1">
    <citation type="journal article" date="2018" name="Biotechnol. Adv.">
        <title>Improved genomic resources and new bioinformatic workflow for the carcinogenic parasite Clonorchis sinensis: Biotechnological implications.</title>
        <authorList>
            <person name="Wang D."/>
            <person name="Korhonen P.K."/>
            <person name="Gasser R.B."/>
            <person name="Young N.D."/>
        </authorList>
    </citation>
    <scope>NUCLEOTIDE SEQUENCE [LARGE SCALE GENOMIC DNA]</scope>
    <source>
        <strain evidence="16">Cs-k2</strain>
    </source>
</reference>
<keyword evidence="12 16" id="KW-0012">Acyltransferase</keyword>
<name>A0A8T1MP39_CLOSI</name>
<evidence type="ECO:0000256" key="4">
    <source>
        <dbReference type="ARBA" id="ARBA00022516"/>
    </source>
</evidence>
<keyword evidence="9 14" id="KW-0472">Membrane</keyword>
<keyword evidence="10" id="KW-0594">Phospholipid biosynthesis</keyword>
<evidence type="ECO:0000313" key="17">
    <source>
        <dbReference type="Proteomes" id="UP000286415"/>
    </source>
</evidence>
<keyword evidence="6 14" id="KW-0812">Transmembrane</keyword>
<feature type="transmembrane region" description="Helical" evidence="14">
    <location>
        <begin position="7"/>
        <end position="28"/>
    </location>
</feature>
<dbReference type="GO" id="GO:0004366">
    <property type="term" value="F:glycerol-3-phosphate O-acyltransferase activity"/>
    <property type="evidence" value="ECO:0007669"/>
    <property type="project" value="TreeGrafter"/>
</dbReference>
<evidence type="ECO:0000259" key="15">
    <source>
        <dbReference type="SMART" id="SM00563"/>
    </source>
</evidence>
<keyword evidence="17" id="KW-1185">Reference proteome</keyword>
<dbReference type="SUPFAM" id="SSF69593">
    <property type="entry name" value="Glycerol-3-phosphate (1)-acyltransferase"/>
    <property type="match status" value="1"/>
</dbReference>
<dbReference type="GO" id="GO:0008654">
    <property type="term" value="P:phospholipid biosynthetic process"/>
    <property type="evidence" value="ECO:0007669"/>
    <property type="project" value="UniProtKB-KW"/>
</dbReference>
<evidence type="ECO:0000256" key="9">
    <source>
        <dbReference type="ARBA" id="ARBA00023136"/>
    </source>
</evidence>
<dbReference type="GO" id="GO:0005783">
    <property type="term" value="C:endoplasmic reticulum"/>
    <property type="evidence" value="ECO:0007669"/>
    <property type="project" value="TreeGrafter"/>
</dbReference>
<reference evidence="16 17" key="2">
    <citation type="journal article" date="2021" name="Genomics">
        <title>High-quality reference genome for Clonorchis sinensis.</title>
        <authorList>
            <person name="Young N.D."/>
            <person name="Stroehlein A.J."/>
            <person name="Kinkar L."/>
            <person name="Wang T."/>
            <person name="Sohn W.M."/>
            <person name="Chang B.C.H."/>
            <person name="Kaur P."/>
            <person name="Weisz D."/>
            <person name="Dudchenko O."/>
            <person name="Aiden E.L."/>
            <person name="Korhonen P.K."/>
            <person name="Gasser R.B."/>
        </authorList>
    </citation>
    <scope>NUCLEOTIDE SEQUENCE [LARGE SCALE GENOMIC DNA]</scope>
    <source>
        <strain evidence="16">Cs-k2</strain>
    </source>
</reference>
<organism evidence="16 17">
    <name type="scientific">Clonorchis sinensis</name>
    <name type="common">Chinese liver fluke</name>
    <dbReference type="NCBI Taxonomy" id="79923"/>
    <lineage>
        <taxon>Eukaryota</taxon>
        <taxon>Metazoa</taxon>
        <taxon>Spiralia</taxon>
        <taxon>Lophotrochozoa</taxon>
        <taxon>Platyhelminthes</taxon>
        <taxon>Trematoda</taxon>
        <taxon>Digenea</taxon>
        <taxon>Opisthorchiida</taxon>
        <taxon>Opisthorchiata</taxon>
        <taxon>Opisthorchiidae</taxon>
        <taxon>Clonorchis</taxon>
    </lineage>
</organism>
<evidence type="ECO:0000256" key="13">
    <source>
        <dbReference type="ARBA" id="ARBA00025707"/>
    </source>
</evidence>
<evidence type="ECO:0000256" key="2">
    <source>
        <dbReference type="ARBA" id="ARBA00005189"/>
    </source>
</evidence>
<dbReference type="GO" id="GO:0019432">
    <property type="term" value="P:triglyceride biosynthetic process"/>
    <property type="evidence" value="ECO:0007669"/>
    <property type="project" value="TreeGrafter"/>
</dbReference>
<sequence>MFLFACLAWFYATILTVYFISAFISAFFDVQFVQHLYIALLEKLFSYAASVVAPESTSGFELKVSESTENLDTYDEDLIKRDVQLTGEGVVFDEQLVSGEQRGFTLHHPLYLVKCGIEAIIEDSVTKRFSAAELRVWNFLGRNQNYVYMKTDKLAVLNLLWFIGFFVRYGLLFPCKVFTFSVSIPLTWIVGYLARNFPVAPIRQWLHENGLQKAIRLNLRPFSSVIRFHDVHNRPRPNTICVANHTTPFDWCVLASDVTYAVVGQKHSGFFGLAEKIISAAVPAVWFDRDEVLDRQRTAARLKEHVMSPNAEPLLIFPEGTCINNTSVMKFKKGCFEVGAPIHPVAIKYNPLFADCFWNSSRDSLLQYTFKIMSSWAMVVDVWYLPPTRMRDDEDGIMFAGRVQQSIANCGGLLNMDWDGELKRQRPKDTLKLAQQLFISRYLVPQEEDKKDT</sequence>
<protein>
    <submittedName>
        <fullName evidence="16">Glycerol-3-phosphate acyltransferase 4</fullName>
    </submittedName>
</protein>
<dbReference type="InterPro" id="IPR045252">
    <property type="entry name" value="LPCAT1-like"/>
</dbReference>
<evidence type="ECO:0000256" key="11">
    <source>
        <dbReference type="ARBA" id="ARBA00023264"/>
    </source>
</evidence>
<evidence type="ECO:0000256" key="1">
    <source>
        <dbReference type="ARBA" id="ARBA00004370"/>
    </source>
</evidence>
<feature type="transmembrane region" description="Helical" evidence="14">
    <location>
        <begin position="154"/>
        <end position="171"/>
    </location>
</feature>
<dbReference type="OrthoDB" id="10051137at2759"/>
<comment type="similarity">
    <text evidence="3">Belongs to the 1-acyl-sn-glycerol-3-phosphate acyltransferase family.</text>
</comment>
<proteinExistence type="inferred from homology"/>
<keyword evidence="7 14" id="KW-1133">Transmembrane helix</keyword>
<feature type="domain" description="Phospholipid/glycerol acyltransferase" evidence="15">
    <location>
        <begin position="239"/>
        <end position="350"/>
    </location>
</feature>
<dbReference type="GO" id="GO:0016020">
    <property type="term" value="C:membrane"/>
    <property type="evidence" value="ECO:0007669"/>
    <property type="project" value="UniProtKB-SubCell"/>
</dbReference>
<evidence type="ECO:0000256" key="6">
    <source>
        <dbReference type="ARBA" id="ARBA00022692"/>
    </source>
</evidence>
<comment type="pathway">
    <text evidence="2">Lipid metabolism.</text>
</comment>
<keyword evidence="11" id="KW-1208">Phospholipid metabolism</keyword>